<reference evidence="8 9" key="1">
    <citation type="submission" date="2016-10" db="EMBL/GenBank/DDBJ databases">
        <authorList>
            <person name="de Groot N.N."/>
        </authorList>
    </citation>
    <scope>NUCLEOTIDE SEQUENCE [LARGE SCALE GENOMIC DNA]</scope>
    <source>
        <strain evidence="8 9">NE2</strain>
    </source>
</reference>
<dbReference type="NCBIfam" id="TIGR01720">
    <property type="entry name" value="NRPS-para261"/>
    <property type="match status" value="1"/>
</dbReference>
<dbReference type="RefSeq" id="WP_091683055.1">
    <property type="nucleotide sequence ID" value="NZ_FOSN01000011.1"/>
</dbReference>
<dbReference type="SMART" id="SM00823">
    <property type="entry name" value="PKS_PP"/>
    <property type="match status" value="2"/>
</dbReference>
<dbReference type="CDD" id="cd19543">
    <property type="entry name" value="DCL_NRPS"/>
    <property type="match status" value="1"/>
</dbReference>
<evidence type="ECO:0000256" key="1">
    <source>
        <dbReference type="ARBA" id="ARBA00001957"/>
    </source>
</evidence>
<dbReference type="FunFam" id="2.30.38.10:FF:000001">
    <property type="entry name" value="Non-ribosomal peptide synthetase PvdI"/>
    <property type="match status" value="1"/>
</dbReference>
<dbReference type="InterPro" id="IPR013217">
    <property type="entry name" value="Methyltransf_12"/>
</dbReference>
<dbReference type="Pfam" id="PF08242">
    <property type="entry name" value="Methyltransf_12"/>
    <property type="match status" value="1"/>
</dbReference>
<comment type="cofactor">
    <cofactor evidence="1">
        <name>pantetheine 4'-phosphate</name>
        <dbReference type="ChEBI" id="CHEBI:47942"/>
    </cofactor>
</comment>
<accession>A0A1I4AP14</accession>
<dbReference type="InterPro" id="IPR010060">
    <property type="entry name" value="NRPS_synth"/>
</dbReference>
<dbReference type="SUPFAM" id="SSF56801">
    <property type="entry name" value="Acetyl-CoA synthetase-like"/>
    <property type="match status" value="2"/>
</dbReference>
<keyword evidence="4" id="KW-0597">Phosphoprotein</keyword>
<dbReference type="FunFam" id="3.30.300.30:FF:000010">
    <property type="entry name" value="Enterobactin synthetase component F"/>
    <property type="match status" value="1"/>
</dbReference>
<feature type="region of interest" description="Disordered" evidence="6">
    <location>
        <begin position="2122"/>
        <end position="2141"/>
    </location>
</feature>
<feature type="domain" description="Carrier" evidence="7">
    <location>
        <begin position="2962"/>
        <end position="3037"/>
    </location>
</feature>
<evidence type="ECO:0000313" key="8">
    <source>
        <dbReference type="EMBL" id="SFK58258.1"/>
    </source>
</evidence>
<dbReference type="PROSITE" id="PS00455">
    <property type="entry name" value="AMP_BINDING"/>
    <property type="match status" value="2"/>
</dbReference>
<dbReference type="InterPro" id="IPR020845">
    <property type="entry name" value="AMP-binding_CS"/>
</dbReference>
<dbReference type="OrthoDB" id="9778690at2"/>
<dbReference type="InterPro" id="IPR001242">
    <property type="entry name" value="Condensation_dom"/>
</dbReference>
<protein>
    <submittedName>
        <fullName evidence="8">Non-ribosomal peptide synthase domain TIGR01720/amino acid adenylation domain-containing protein</fullName>
    </submittedName>
</protein>
<dbReference type="Pfam" id="PF00550">
    <property type="entry name" value="PP-binding"/>
    <property type="match status" value="2"/>
</dbReference>
<dbReference type="NCBIfam" id="TIGR01733">
    <property type="entry name" value="AA-adenyl-dom"/>
    <property type="match status" value="2"/>
</dbReference>
<dbReference type="InterPro" id="IPR045851">
    <property type="entry name" value="AMP-bd_C_sf"/>
</dbReference>
<dbReference type="FunFam" id="3.40.50.980:FF:000001">
    <property type="entry name" value="Non-ribosomal peptide synthetase"/>
    <property type="match status" value="1"/>
</dbReference>
<dbReference type="Proteomes" id="UP000198755">
    <property type="component" value="Unassembled WGS sequence"/>
</dbReference>
<dbReference type="GO" id="GO:0031177">
    <property type="term" value="F:phosphopantetheine binding"/>
    <property type="evidence" value="ECO:0007669"/>
    <property type="project" value="InterPro"/>
</dbReference>
<keyword evidence="9" id="KW-1185">Reference proteome</keyword>
<gene>
    <name evidence="8" type="ORF">SAMN05444581_11131</name>
</gene>
<dbReference type="PANTHER" id="PTHR45527">
    <property type="entry name" value="NONRIBOSOMAL PEPTIDE SYNTHETASE"/>
    <property type="match status" value="1"/>
</dbReference>
<dbReference type="Pfam" id="PF00668">
    <property type="entry name" value="Condensation"/>
    <property type="match status" value="3"/>
</dbReference>
<dbReference type="PROSITE" id="PS50075">
    <property type="entry name" value="CARRIER"/>
    <property type="match status" value="2"/>
</dbReference>
<dbReference type="PROSITE" id="PS00012">
    <property type="entry name" value="PHOSPHOPANTETHEINE"/>
    <property type="match status" value="1"/>
</dbReference>
<evidence type="ECO:0000256" key="4">
    <source>
        <dbReference type="ARBA" id="ARBA00022553"/>
    </source>
</evidence>
<dbReference type="CDD" id="cd02440">
    <property type="entry name" value="AdoMet_MTases"/>
    <property type="match status" value="1"/>
</dbReference>
<dbReference type="InterPro" id="IPR009081">
    <property type="entry name" value="PP-bd_ACP"/>
</dbReference>
<dbReference type="GO" id="GO:0072330">
    <property type="term" value="P:monocarboxylic acid biosynthetic process"/>
    <property type="evidence" value="ECO:0007669"/>
    <property type="project" value="UniProtKB-ARBA"/>
</dbReference>
<dbReference type="Gene3D" id="3.30.559.10">
    <property type="entry name" value="Chloramphenicol acetyltransferase-like domain"/>
    <property type="match status" value="3"/>
</dbReference>
<dbReference type="SUPFAM" id="SSF53335">
    <property type="entry name" value="S-adenosyl-L-methionine-dependent methyltransferases"/>
    <property type="match status" value="1"/>
</dbReference>
<dbReference type="InterPro" id="IPR025110">
    <property type="entry name" value="AMP-bd_C"/>
</dbReference>
<feature type="domain" description="Carrier" evidence="7">
    <location>
        <begin position="959"/>
        <end position="1033"/>
    </location>
</feature>
<feature type="compositionally biased region" description="Acidic residues" evidence="6">
    <location>
        <begin position="2124"/>
        <end position="2137"/>
    </location>
</feature>
<dbReference type="Gene3D" id="3.30.559.30">
    <property type="entry name" value="Nonribosomal peptide synthetase, condensation domain"/>
    <property type="match status" value="3"/>
</dbReference>
<dbReference type="GO" id="GO:0009403">
    <property type="term" value="P:toxin biosynthetic process"/>
    <property type="evidence" value="ECO:0007669"/>
    <property type="project" value="UniProtKB-ARBA"/>
</dbReference>
<dbReference type="FunFam" id="3.40.50.980:FF:000002">
    <property type="entry name" value="Enterobactin synthetase component F"/>
    <property type="match status" value="1"/>
</dbReference>
<organism evidence="8 9">
    <name type="scientific">Methylocapsa palsarum</name>
    <dbReference type="NCBI Taxonomy" id="1612308"/>
    <lineage>
        <taxon>Bacteria</taxon>
        <taxon>Pseudomonadati</taxon>
        <taxon>Pseudomonadota</taxon>
        <taxon>Alphaproteobacteria</taxon>
        <taxon>Hyphomicrobiales</taxon>
        <taxon>Beijerinckiaceae</taxon>
        <taxon>Methylocapsa</taxon>
    </lineage>
</organism>
<name>A0A1I4AP14_9HYPH</name>
<evidence type="ECO:0000259" key="7">
    <source>
        <dbReference type="PROSITE" id="PS50075"/>
    </source>
</evidence>
<evidence type="ECO:0000313" key="9">
    <source>
        <dbReference type="Proteomes" id="UP000198755"/>
    </source>
</evidence>
<dbReference type="InterPro" id="IPR036736">
    <property type="entry name" value="ACP-like_sf"/>
</dbReference>
<dbReference type="Gene3D" id="3.40.50.150">
    <property type="entry name" value="Vaccinia Virus protein VP39"/>
    <property type="match status" value="1"/>
</dbReference>
<dbReference type="Gene3D" id="3.40.50.12780">
    <property type="entry name" value="N-terminal domain of ligase-like"/>
    <property type="match status" value="1"/>
</dbReference>
<keyword evidence="5" id="KW-0677">Repeat</keyword>
<dbReference type="InterPro" id="IPR010071">
    <property type="entry name" value="AA_adenyl_dom"/>
</dbReference>
<dbReference type="NCBIfam" id="NF003417">
    <property type="entry name" value="PRK04813.1"/>
    <property type="match status" value="3"/>
</dbReference>
<sequence>MTTQIDIVGFALSQQQKRLWRLGQENRRPAAPLIGRARLEGPLDPSLIAASLSQAIIRHEALRTRFELPPGMTAPVQVIEPPFDASTILTWRDLSGAPPQERPSVLAAIEAERRSMDTGGVALHADLTRFAPDLHYLSITLSPLCADAASFANLVEDIASGYSGSRSAADAPMQYADYAAWQEDILAATDAPQGARYWLGHQSQPAAPIRLAFEAAGPPSGPFRTSSIVLPLGRDIANAVGAVAAASGVSSESVLLAAFAAMLSRHAGAPDLELGFHCDGRSAPIAGAIGLYVRPLPLRCTFGAGDSFATVLAGAHRAIEDHRDWQDYAAAPGRDDAVERTWPFSFGYTPVPPPLRAGPITLTLEGVPAPCEAFEVHLQCLETPDGYAAEFHFDRASVSAAGATCLAGQWLTLLENALKAPGTPVSSLGMLREREGERVTAFGNPATPSIDLDIRGLHQLLERQAELTPRATALRSGETSRAYAELNQSANVLAARLVGLGLAAEDRVAILAADPALIVVAIFAVLKAGGVYVPLDPSHPRERLQWLVADAAPALLLTDEACAEIAAGLARPTHRLDAALEADGRKDNLDIAVDPDQLAYLIYTSGSTGRPKGVGVSHRSALHSTICRHKHYPAPVGGFLLLSSFSFDSSVAGLFWTLSQGGCLCLPLADELQDPAALAQLIRRHALTHMLCLPSLYSVLLEQDRALLCSLRTAIVAGESCPPGLPGQHAARLPDARLHNEYGPTEATVWSAVLDIEQETQAAMVFLGSPIAGTRIRLLDSQGRLTPRGIIGEIHIGGAGLARGYFRRPDLTAERFLPDPHGPAGARLYRTGDLARWRLDGELEFLGRADRQVKLRGHRIELDEIEAHLLSAPGIRDCAVALREDNPGDRRLVAYVVADAAAAESDALRAALRRTLPDYMTPSVFARLEELPRNPNGKLDRARLPPPNVSDPARRGMIAARNETEAVLAEIWRELLHLDEVGVEDNFFALGGDSILSIQMVGRARQRGLAVTARQLFERQTIAALAEVAKGVEPVADRERPLAGDIPLTPIQRWFFDLDYVRPELWTHALVLALREPLDVAAMDASLDAVLRHHEALRTTFLFENGDWSQKIAPDTPGAAVERVVLPATPPAQAIADVRRIADERMSIDLRSGRMLNIVWVLADGAPGYLVVAVHHLVADGLSWRILLEDLELAYRQAKAGAKPSLGQGGASFAQWSRRLLDYARTEQVQAEAEDWIALLRASAAGLPIDAPDGARTEATSATLETILETEETRLLLDAPSAYRAGIEDILLTALALALNRRSGGEATLIDVDRLGREPLFPELDLSRTVGWFTSVSPRLFRIDPSKPPDVNLKTVKEEMRRAPHHGLHYGLLRHPGLSRETAPVPRELPQAQTLFNYMGRLDPSFGAETMFSLVGGEIRSGSDPHWLRPYELAVNADIFDGRLRLSWNYSAARLRPKAMQALAQDFVTALRDLTAHCLSPESGGCTASDFPLARLGQAELDRLFGTASGIETVYPLTPLQQGILFHALYAPNSGVYVEQVSCRLTGPLDRVAFAAAWRAVIARHPILRTSFHWEGLDAPVQAVHSQTRLELEDLDWRALPAQEQTRRWTALLEDDRRKGFDLSDALSMRLFLIRAADDAWLFLWSHHHILLDGWSGAIILEESFAAYLALSRGEAARLPDRPPFEHYLKWLASQDSAAAESYWRRALAGFHGPTPLPFSAPPPAGEPAAGADYTETFITFSPAQTLAIEAFARSLEITTNTLAQAAWALLLSRLNGESDVLFGVTVAGRPPELAGVERVAGLFINTLPLRVAAPPEAIVAAWLRGLFAQNMDMRQFDYAPLADIQDWSEGPRGEALFESLLAFENYPVDAALRGQLGPLVADDVRFIEQTHYPLTIVVIPGPELSVKFSYDSRRFDAAAISRLSGHYSCLLEGLVVAPSARIGSLPLLSAPERAQILDDWSGASSPSSGADVPVGAPDLSLADLFTAQAARTPDALAVECDGEGLTYAQLNRRANRLAARLRRLGVGPEVIVGVLIERSLELIVAILGILKAGGAYLPLDPAAPRERRAFMIEESGAALVLASLAQDGHAQDGHAQDGLAQDGLAQDDLTEGGARLVRIDQEPAQDPDQDPADECDPPPRAGPDHLAYVIYTSGSTGRPKGVMVSHRNVTRLFATTRDAFGFGPDDVFTLFHSCAFDFSVWELWGALLHGGRLVVVPYWTSREPEAFYELLARTGTTVLNQTPSAFRQLLRTQAFAANRGLSLRLVIFGGEALDSAMLRPWFARHGAAHPRLVNMYGITETTVHVTLRDLDPGGNSGNGDHTASGIGRPLADLRVYLLDGGMQPVPEGVAGELYVGGAGLARGYLRRPGLTAERFIPDPFGAPGERLYKTGDLARWDAGGGLDYLGRIDHQVKIRGHRIEPGEIEAALREIEGVRQALVIVREDPLVREDLLIREDLLVQDDPSEAEPRGGKSLVAYVAVNAAAPEPQDNDDDEGFVKEQIEQWRSVFDEAFSIPVAPVDPCFNTAGWISSYTGLPIAAAEMREWVERTVDRIRALEPKKVLEIGCGTGLLLLRLASHCERYVGTDFSAAALAEVVGALARDPSGLGHVELRQRAADQFEPRDQGRFDTVVLNSVAQYFPDVDYLVRVLEGAAAMVEPCGRIFVGDLRHLGLLDAFNLAIELDRAGPATRREDLRQNVASRLLREDELVLDPAFFPALKSRIERLGRVEILLKRGHFLNEMTQFRYDVILHLDAAEKAPVGTTWLDWTKEALSPALLRERLLRDAPETLLVRDVPNSRVAGAAHAAKILARQECPPRADQIGKLCAGIAASAVDPEAIAKIADTTPYDIAVVWPPGGSDGQFGIVCTLRDAGLPQVAGGVETSALDTSPPFALYATDPLRRRRERTLLPRLRAALEQRLPDFMIPSWFVQVDEFPLTASGKIDRDALPAPYGPSAARKYEEPRTPTEEILVRIWKEVLGLERVGVGDDFFALGGHSLLATRAMSRVRDAFDIDLPLRRLFESPTPAALAAAVETALIEQIDALSETEAQGQLDEVGGGAERS</sequence>
<dbReference type="InterPro" id="IPR029063">
    <property type="entry name" value="SAM-dependent_MTases_sf"/>
</dbReference>
<dbReference type="STRING" id="1612308.SAMN05444581_11131"/>
<dbReference type="Pfam" id="PF13193">
    <property type="entry name" value="AMP-binding_C"/>
    <property type="match status" value="1"/>
</dbReference>
<dbReference type="FunFam" id="1.10.1200.10:FF:000005">
    <property type="entry name" value="Nonribosomal peptide synthetase 1"/>
    <property type="match status" value="1"/>
</dbReference>
<dbReference type="Gene3D" id="3.40.50.980">
    <property type="match status" value="2"/>
</dbReference>
<keyword evidence="3" id="KW-0596">Phosphopantetheine</keyword>
<dbReference type="Pfam" id="PF00501">
    <property type="entry name" value="AMP-binding"/>
    <property type="match status" value="2"/>
</dbReference>
<evidence type="ECO:0000256" key="5">
    <source>
        <dbReference type="ARBA" id="ARBA00022737"/>
    </source>
</evidence>
<dbReference type="Gene3D" id="3.30.300.30">
    <property type="match status" value="3"/>
</dbReference>
<dbReference type="Gene3D" id="1.10.1200.10">
    <property type="entry name" value="ACP-like"/>
    <property type="match status" value="2"/>
</dbReference>
<dbReference type="Gene3D" id="2.30.38.10">
    <property type="entry name" value="Luciferase, Domain 3"/>
    <property type="match status" value="1"/>
</dbReference>
<evidence type="ECO:0000256" key="2">
    <source>
        <dbReference type="ARBA" id="ARBA00006432"/>
    </source>
</evidence>
<evidence type="ECO:0000256" key="6">
    <source>
        <dbReference type="SAM" id="MobiDB-lite"/>
    </source>
</evidence>
<comment type="similarity">
    <text evidence="2">Belongs to the ATP-dependent AMP-binding enzyme family.</text>
</comment>
<dbReference type="InterPro" id="IPR000873">
    <property type="entry name" value="AMP-dep_synth/lig_dom"/>
</dbReference>
<dbReference type="InterPro" id="IPR006162">
    <property type="entry name" value="Ppantetheine_attach_site"/>
</dbReference>
<dbReference type="CDD" id="cd17643">
    <property type="entry name" value="A_NRPS_Cytc1-like"/>
    <property type="match status" value="1"/>
</dbReference>
<dbReference type="GO" id="GO:0003824">
    <property type="term" value="F:catalytic activity"/>
    <property type="evidence" value="ECO:0007669"/>
    <property type="project" value="UniProtKB-KW"/>
</dbReference>
<dbReference type="FunFam" id="1.10.1200.10:FF:000016">
    <property type="entry name" value="Non-ribosomal peptide synthase"/>
    <property type="match status" value="1"/>
</dbReference>
<dbReference type="EMBL" id="FOSN01000011">
    <property type="protein sequence ID" value="SFK58258.1"/>
    <property type="molecule type" value="Genomic_DNA"/>
</dbReference>
<dbReference type="InterPro" id="IPR023213">
    <property type="entry name" value="CAT-like_dom_sf"/>
</dbReference>
<dbReference type="SUPFAM" id="SSF47336">
    <property type="entry name" value="ACP-like"/>
    <property type="match status" value="2"/>
</dbReference>
<dbReference type="PANTHER" id="PTHR45527:SF14">
    <property type="entry name" value="PLIPASTATIN SYNTHASE SUBUNIT B"/>
    <property type="match status" value="1"/>
</dbReference>
<dbReference type="CDD" id="cd05930">
    <property type="entry name" value="A_NRPS"/>
    <property type="match status" value="1"/>
</dbReference>
<dbReference type="InterPro" id="IPR042099">
    <property type="entry name" value="ANL_N_sf"/>
</dbReference>
<dbReference type="GO" id="GO:0043041">
    <property type="term" value="P:amino acid activation for nonribosomal peptide biosynthetic process"/>
    <property type="evidence" value="ECO:0007669"/>
    <property type="project" value="TreeGrafter"/>
</dbReference>
<evidence type="ECO:0000256" key="3">
    <source>
        <dbReference type="ARBA" id="ARBA00022450"/>
    </source>
</evidence>
<proteinExistence type="inferred from homology"/>
<dbReference type="GO" id="GO:0005829">
    <property type="term" value="C:cytosol"/>
    <property type="evidence" value="ECO:0007669"/>
    <property type="project" value="TreeGrafter"/>
</dbReference>
<dbReference type="SUPFAM" id="SSF52777">
    <property type="entry name" value="CoA-dependent acyltransferases"/>
    <property type="match status" value="6"/>
</dbReference>
<dbReference type="FunFam" id="3.40.50.12780:FF:000012">
    <property type="entry name" value="Non-ribosomal peptide synthetase"/>
    <property type="match status" value="1"/>
</dbReference>
<dbReference type="InterPro" id="IPR020806">
    <property type="entry name" value="PKS_PP-bd"/>
</dbReference>